<dbReference type="AlphaFoldDB" id="A0AAQ3TI08"/>
<dbReference type="EMBL" id="CP144749">
    <property type="protein sequence ID" value="WVZ74078.1"/>
    <property type="molecule type" value="Genomic_DNA"/>
</dbReference>
<evidence type="ECO:0000313" key="2">
    <source>
        <dbReference type="Proteomes" id="UP001341281"/>
    </source>
</evidence>
<sequence>MASVSRALRPRPRAALLEVSSRSLKIVDLEGREQESKSLTPTRAGSSRILGLGFRVQVNVNPSHEEAACD</sequence>
<accession>A0AAQ3TI08</accession>
<name>A0AAQ3TI08_PASNO</name>
<dbReference type="Proteomes" id="UP001341281">
    <property type="component" value="Chromosome 05"/>
</dbReference>
<proteinExistence type="predicted"/>
<reference evidence="1 2" key="1">
    <citation type="submission" date="2024-02" db="EMBL/GenBank/DDBJ databases">
        <title>High-quality chromosome-scale genome assembly of Pensacola bahiagrass (Paspalum notatum Flugge var. saurae).</title>
        <authorList>
            <person name="Vega J.M."/>
            <person name="Podio M."/>
            <person name="Orjuela J."/>
            <person name="Siena L.A."/>
            <person name="Pessino S.C."/>
            <person name="Combes M.C."/>
            <person name="Mariac C."/>
            <person name="Albertini E."/>
            <person name="Pupilli F."/>
            <person name="Ortiz J.P.A."/>
            <person name="Leblanc O."/>
        </authorList>
    </citation>
    <scope>NUCLEOTIDE SEQUENCE [LARGE SCALE GENOMIC DNA]</scope>
    <source>
        <strain evidence="1">R1</strain>
        <tissue evidence="1">Leaf</tissue>
    </source>
</reference>
<gene>
    <name evidence="1" type="ORF">U9M48_022305</name>
</gene>
<organism evidence="1 2">
    <name type="scientific">Paspalum notatum var. saurae</name>
    <dbReference type="NCBI Taxonomy" id="547442"/>
    <lineage>
        <taxon>Eukaryota</taxon>
        <taxon>Viridiplantae</taxon>
        <taxon>Streptophyta</taxon>
        <taxon>Embryophyta</taxon>
        <taxon>Tracheophyta</taxon>
        <taxon>Spermatophyta</taxon>
        <taxon>Magnoliopsida</taxon>
        <taxon>Liliopsida</taxon>
        <taxon>Poales</taxon>
        <taxon>Poaceae</taxon>
        <taxon>PACMAD clade</taxon>
        <taxon>Panicoideae</taxon>
        <taxon>Andropogonodae</taxon>
        <taxon>Paspaleae</taxon>
        <taxon>Paspalinae</taxon>
        <taxon>Paspalum</taxon>
    </lineage>
</organism>
<evidence type="ECO:0000313" key="1">
    <source>
        <dbReference type="EMBL" id="WVZ74078.1"/>
    </source>
</evidence>
<keyword evidence="2" id="KW-1185">Reference proteome</keyword>
<protein>
    <submittedName>
        <fullName evidence="1">Uncharacterized protein</fullName>
    </submittedName>
</protein>